<evidence type="ECO:0008006" key="2">
    <source>
        <dbReference type="Google" id="ProtNLM"/>
    </source>
</evidence>
<dbReference type="AlphaFoldDB" id="A0A382Q3U5"/>
<organism evidence="1">
    <name type="scientific">marine metagenome</name>
    <dbReference type="NCBI Taxonomy" id="408172"/>
    <lineage>
        <taxon>unclassified sequences</taxon>
        <taxon>metagenomes</taxon>
        <taxon>ecological metagenomes</taxon>
    </lineage>
</organism>
<proteinExistence type="predicted"/>
<dbReference type="Gene3D" id="2.60.40.10">
    <property type="entry name" value="Immunoglobulins"/>
    <property type="match status" value="1"/>
</dbReference>
<feature type="non-terminal residue" evidence="1">
    <location>
        <position position="1"/>
    </location>
</feature>
<sequence>TVDWTDNGTDTTVTITGLSLVDGTAYYGSIRAYNSGGNPSQAYSGDGITIDASPPVSGTIIEGDTDDIDYTSNAGTLQLTWSGFSDDNSGLSHYEYGLGRSPGADDMVSFTETTDTSAVLEADLVDGTTYYGIVRAYDVAGNVSDGLVGDGVMLDISAPESGMVVDGFEDDLEFTASTTTLSATWSGFSDAGSGIQFYEYAAGTTSGGTDMTDWTGIDLDTTMIDSSLVLVGGQIYHVSVRATDLVENVSDVVSSDGVTVDLLGPESGTVLDGTGEDVDWTNSDTTLEASWHGFSDALSGIQFYEYAVGTAIDNFALVAWKSAGVDTFFAESDLTL</sequence>
<name>A0A382Q3U5_9ZZZZ</name>
<evidence type="ECO:0000313" key="1">
    <source>
        <dbReference type="EMBL" id="SVC80273.1"/>
    </source>
</evidence>
<accession>A0A382Q3U5</accession>
<gene>
    <name evidence="1" type="ORF">METZ01_LOCUS333127</name>
</gene>
<dbReference type="PANTHER" id="PTHR16897">
    <property type="entry name" value="OS10G0105400 PROTEIN"/>
    <property type="match status" value="1"/>
</dbReference>
<dbReference type="InterPro" id="IPR013783">
    <property type="entry name" value="Ig-like_fold"/>
</dbReference>
<dbReference type="InterPro" id="IPR036116">
    <property type="entry name" value="FN3_sf"/>
</dbReference>
<protein>
    <recommendedName>
        <fullName evidence="2">Fibronectin type-III domain-containing protein</fullName>
    </recommendedName>
</protein>
<reference evidence="1" key="1">
    <citation type="submission" date="2018-05" db="EMBL/GenBank/DDBJ databases">
        <authorList>
            <person name="Lanie J.A."/>
            <person name="Ng W.-L."/>
            <person name="Kazmierczak K.M."/>
            <person name="Andrzejewski T.M."/>
            <person name="Davidsen T.M."/>
            <person name="Wayne K.J."/>
            <person name="Tettelin H."/>
            <person name="Glass J.I."/>
            <person name="Rusch D."/>
            <person name="Podicherti R."/>
            <person name="Tsui H.-C.T."/>
            <person name="Winkler M.E."/>
        </authorList>
    </citation>
    <scope>NUCLEOTIDE SEQUENCE</scope>
</reference>
<feature type="non-terminal residue" evidence="1">
    <location>
        <position position="336"/>
    </location>
</feature>
<dbReference type="PANTHER" id="PTHR16897:SF2">
    <property type="entry name" value="OS03G0226600 PROTEIN"/>
    <property type="match status" value="1"/>
</dbReference>
<dbReference type="EMBL" id="UINC01111794">
    <property type="protein sequence ID" value="SVC80273.1"/>
    <property type="molecule type" value="Genomic_DNA"/>
</dbReference>
<dbReference type="SUPFAM" id="SSF49265">
    <property type="entry name" value="Fibronectin type III"/>
    <property type="match status" value="1"/>
</dbReference>